<evidence type="ECO:0000256" key="3">
    <source>
        <dbReference type="ARBA" id="ARBA00023002"/>
    </source>
</evidence>
<evidence type="ECO:0000313" key="6">
    <source>
        <dbReference type="Proteomes" id="UP000198866"/>
    </source>
</evidence>
<dbReference type="SUPFAM" id="SSF51430">
    <property type="entry name" value="NAD(P)-linked oxidoreductase"/>
    <property type="match status" value="1"/>
</dbReference>
<keyword evidence="2" id="KW-0521">NADP</keyword>
<dbReference type="PRINTS" id="PR01577">
    <property type="entry name" value="KCNABCHANNEL"/>
</dbReference>
<comment type="similarity">
    <text evidence="1">Belongs to the shaker potassium channel beta subunit family.</text>
</comment>
<dbReference type="GO" id="GO:0016491">
    <property type="term" value="F:oxidoreductase activity"/>
    <property type="evidence" value="ECO:0007669"/>
    <property type="project" value="UniProtKB-KW"/>
</dbReference>
<keyword evidence="3" id="KW-0560">Oxidoreductase</keyword>
<dbReference type="OrthoDB" id="5488419at2"/>
<dbReference type="EMBL" id="FNYE01000022">
    <property type="protein sequence ID" value="SEJ88695.1"/>
    <property type="molecule type" value="Genomic_DNA"/>
</dbReference>
<evidence type="ECO:0000256" key="1">
    <source>
        <dbReference type="ARBA" id="ARBA00006515"/>
    </source>
</evidence>
<dbReference type="STRING" id="667676.SAMN05192539_102211"/>
<keyword evidence="6" id="KW-1185">Reference proteome</keyword>
<dbReference type="Gene3D" id="3.20.20.100">
    <property type="entry name" value="NADP-dependent oxidoreductase domain"/>
    <property type="match status" value="1"/>
</dbReference>
<dbReference type="InterPro" id="IPR036812">
    <property type="entry name" value="NAD(P)_OxRdtase_dom_sf"/>
</dbReference>
<name>A0A1H7CSA6_9BURK</name>
<protein>
    <submittedName>
        <fullName evidence="5">Voltage-dependent potassium channel beta subunit, animal</fullName>
    </submittedName>
</protein>
<gene>
    <name evidence="5" type="ORF">SAMN05192539_102211</name>
</gene>
<accession>A0A1H7CSA6</accession>
<keyword evidence="5" id="KW-0406">Ion transport</keyword>
<feature type="domain" description="NADP-dependent oxidoreductase" evidence="4">
    <location>
        <begin position="16"/>
        <end position="318"/>
    </location>
</feature>
<sequence>MNYKRLGRCGLKVGAISLGAGSWGTGTADEKCVREMMAQAMDMGIIYFDNAESYANGNAEVVMGKALRQLGWSRIRYVVSTKFFWGLEKGPNQKNTLNRKYLLHAIEASLKRSQLDYVDIAYCHRADPHTPIEETVWAFHNMIERGYALYWGTSEWSAQEIQTAIGIAERHSLHKPVVEQPEYNLLNRRKVESEYPRVSRESGIGLAIWSPLAGGILSGKYVEGVAPGTRAAAMAGLPEMGKSLTDRRRNSIVAQLAPVAADLDVPLAQLALAWCARNPDVSTLIIEASTPQQIVDNVKALDLVPRLTPEVFRRIDNIIGDYSESWVGGSPWHYDD</sequence>
<dbReference type="PANTHER" id="PTHR43150:SF2">
    <property type="entry name" value="HYPERKINETIC, ISOFORM M"/>
    <property type="match status" value="1"/>
</dbReference>
<dbReference type="Pfam" id="PF00248">
    <property type="entry name" value="Aldo_ket_red"/>
    <property type="match status" value="1"/>
</dbReference>
<dbReference type="AlphaFoldDB" id="A0A1H7CSA6"/>
<reference evidence="6" key="1">
    <citation type="submission" date="2016-10" db="EMBL/GenBank/DDBJ databases">
        <authorList>
            <person name="Varghese N."/>
            <person name="Submissions S."/>
        </authorList>
    </citation>
    <scope>NUCLEOTIDE SEQUENCE [LARGE SCALE GENOMIC DNA]</scope>
    <source>
        <strain evidence="6">LMG 26031</strain>
    </source>
</reference>
<evidence type="ECO:0000259" key="4">
    <source>
        <dbReference type="Pfam" id="PF00248"/>
    </source>
</evidence>
<evidence type="ECO:0000313" key="5">
    <source>
        <dbReference type="EMBL" id="SEJ88695.1"/>
    </source>
</evidence>
<dbReference type="GO" id="GO:0034220">
    <property type="term" value="P:monoatomic ion transmembrane transport"/>
    <property type="evidence" value="ECO:0007669"/>
    <property type="project" value="UniProtKB-KW"/>
</dbReference>
<keyword evidence="5" id="KW-0407">Ion channel</keyword>
<dbReference type="InterPro" id="IPR005399">
    <property type="entry name" value="K_chnl_volt-dep_bsu_KCNAB-rel"/>
</dbReference>
<evidence type="ECO:0000256" key="2">
    <source>
        <dbReference type="ARBA" id="ARBA00022857"/>
    </source>
</evidence>
<proteinExistence type="inferred from homology"/>
<dbReference type="Proteomes" id="UP000198866">
    <property type="component" value="Unassembled WGS sequence"/>
</dbReference>
<dbReference type="InterPro" id="IPR023210">
    <property type="entry name" value="NADP_OxRdtase_dom"/>
</dbReference>
<dbReference type="PANTHER" id="PTHR43150">
    <property type="entry name" value="HYPERKINETIC, ISOFORM M"/>
    <property type="match status" value="1"/>
</dbReference>
<organism evidence="5 6">
    <name type="scientific">Paraburkholderia diazotrophica</name>
    <dbReference type="NCBI Taxonomy" id="667676"/>
    <lineage>
        <taxon>Bacteria</taxon>
        <taxon>Pseudomonadati</taxon>
        <taxon>Pseudomonadota</taxon>
        <taxon>Betaproteobacteria</taxon>
        <taxon>Burkholderiales</taxon>
        <taxon>Burkholderiaceae</taxon>
        <taxon>Paraburkholderia</taxon>
    </lineage>
</organism>
<keyword evidence="5" id="KW-0813">Transport</keyword>
<dbReference type="RefSeq" id="WP_090869948.1">
    <property type="nucleotide sequence ID" value="NZ_FNYE01000022.1"/>
</dbReference>